<proteinExistence type="predicted"/>
<evidence type="ECO:0000256" key="1">
    <source>
        <dbReference type="SAM" id="Phobius"/>
    </source>
</evidence>
<protein>
    <submittedName>
        <fullName evidence="2">Putative type II peptidyl carrier protein (PCP) SpiN</fullName>
    </submittedName>
</protein>
<evidence type="ECO:0000313" key="2">
    <source>
        <dbReference type="EMBL" id="AFR69330.1"/>
    </source>
</evidence>
<accession>V5IZL1</accession>
<gene>
    <name evidence="2" type="primary">spiN</name>
</gene>
<reference evidence="2" key="1">
    <citation type="submission" date="2011-11" db="EMBL/GenBank/DDBJ databases">
        <title>Spiruchostatin biosynthetic gene cluster in Pseudomonas sp. Q71576.</title>
        <authorList>
            <person name="Potharla V.Y."/>
            <person name="Wang C."/>
            <person name="Cheng Y.-Q."/>
        </authorList>
    </citation>
    <scope>NUCLEOTIDE SEQUENCE</scope>
    <source>
        <strain evidence="2">Q71576</strain>
    </source>
</reference>
<organism evidence="2">
    <name type="scientific">Pseudomonas sp. Q71576</name>
    <dbReference type="NCBI Taxonomy" id="1231908"/>
    <lineage>
        <taxon>Bacteria</taxon>
        <taxon>Pseudomonadati</taxon>
        <taxon>Pseudomonadota</taxon>
        <taxon>Gammaproteobacteria</taxon>
        <taxon>Pseudomonadales</taxon>
        <taxon>Pseudomonadaceae</taxon>
        <taxon>Pseudomonas</taxon>
    </lineage>
</organism>
<dbReference type="EMBL" id="JQ045344">
    <property type="protein sequence ID" value="AFR69330.1"/>
    <property type="molecule type" value="Genomic_DNA"/>
</dbReference>
<keyword evidence="1" id="KW-0812">Transmembrane</keyword>
<keyword evidence="1" id="KW-0472">Membrane</keyword>
<keyword evidence="1" id="KW-1133">Transmembrane helix</keyword>
<sequence length="82" mass="9723">MLLARVIGLRIHFFSIECDWMSGILLLRCIEFGCVVIWAFDYLLCSRTLYIETRRTVMDLFFMELSPCNQFRLGSAEKYQDL</sequence>
<feature type="transmembrane region" description="Helical" evidence="1">
    <location>
        <begin position="20"/>
        <end position="45"/>
    </location>
</feature>
<dbReference type="AlphaFoldDB" id="V5IZL1"/>
<name>V5IZL1_9PSED</name>